<keyword evidence="2" id="KW-0813">Transport</keyword>
<comment type="caution">
    <text evidence="7">The sequence shown here is derived from an EMBL/GenBank/DDBJ whole genome shotgun (WGS) entry which is preliminary data.</text>
</comment>
<evidence type="ECO:0000313" key="7">
    <source>
        <dbReference type="EMBL" id="KAI3898696.1"/>
    </source>
</evidence>
<dbReference type="Gene3D" id="1.20.1250.20">
    <property type="entry name" value="MFS general substrate transporter like domains"/>
    <property type="match status" value="2"/>
</dbReference>
<dbReference type="Proteomes" id="UP001202328">
    <property type="component" value="Unassembled WGS sequence"/>
</dbReference>
<protein>
    <recommendedName>
        <fullName evidence="9">Major facilitator superfamily (MFS) profile domain-containing protein</fullName>
    </recommendedName>
</protein>
<feature type="transmembrane region" description="Helical" evidence="6">
    <location>
        <begin position="201"/>
        <end position="220"/>
    </location>
</feature>
<evidence type="ECO:0000256" key="5">
    <source>
        <dbReference type="ARBA" id="ARBA00023136"/>
    </source>
</evidence>
<dbReference type="Pfam" id="PF00083">
    <property type="entry name" value="Sugar_tr"/>
    <property type="match status" value="1"/>
</dbReference>
<keyword evidence="4 6" id="KW-1133">Transmembrane helix</keyword>
<feature type="transmembrane region" description="Helical" evidence="6">
    <location>
        <begin position="110"/>
        <end position="129"/>
    </location>
</feature>
<dbReference type="InterPro" id="IPR045263">
    <property type="entry name" value="GLUT"/>
</dbReference>
<accession>A0AAD4SF81</accession>
<evidence type="ECO:0000256" key="6">
    <source>
        <dbReference type="SAM" id="Phobius"/>
    </source>
</evidence>
<name>A0AAD4SF81_9MAGN</name>
<dbReference type="InterPro" id="IPR036259">
    <property type="entry name" value="MFS_trans_sf"/>
</dbReference>
<evidence type="ECO:0000313" key="8">
    <source>
        <dbReference type="Proteomes" id="UP001202328"/>
    </source>
</evidence>
<proteinExistence type="predicted"/>
<dbReference type="EMBL" id="JAJJMB010011819">
    <property type="protein sequence ID" value="KAI3898696.1"/>
    <property type="molecule type" value="Genomic_DNA"/>
</dbReference>
<comment type="subcellular location">
    <subcellularLocation>
        <location evidence="1">Membrane</location>
    </subcellularLocation>
</comment>
<gene>
    <name evidence="7" type="ORF">MKW98_000809</name>
</gene>
<evidence type="ECO:0000256" key="2">
    <source>
        <dbReference type="ARBA" id="ARBA00022448"/>
    </source>
</evidence>
<organism evidence="7 8">
    <name type="scientific">Papaver atlanticum</name>
    <dbReference type="NCBI Taxonomy" id="357466"/>
    <lineage>
        <taxon>Eukaryota</taxon>
        <taxon>Viridiplantae</taxon>
        <taxon>Streptophyta</taxon>
        <taxon>Embryophyta</taxon>
        <taxon>Tracheophyta</taxon>
        <taxon>Spermatophyta</taxon>
        <taxon>Magnoliopsida</taxon>
        <taxon>Ranunculales</taxon>
        <taxon>Papaveraceae</taxon>
        <taxon>Papaveroideae</taxon>
        <taxon>Papaver</taxon>
    </lineage>
</organism>
<sequence>MIIGAFLSARTESLEGMLLGRFLVGTDSESALESVFVSTHVNLCIDKHIVLRWRECFWVSAIPAAILALAMEFCAESPQWLHKCGGSIGQGKHLRSIIAMTLMDKLGRKLLLLGSFFGMAVGMCIQAYASCFSASGASPYLSVGGMLLFVLMFSLGDGPVPGLLLPEIFPNRLRAKAMSFCLAVHWVVNFFYWIIVLTFAGATWVTDIVLYFCLLLFDGVRFCKEECC</sequence>
<dbReference type="PANTHER" id="PTHR23503:SF8">
    <property type="entry name" value="FACILITATED GLUCOSE TRANSPORTER PROTEIN 1"/>
    <property type="match status" value="1"/>
</dbReference>
<dbReference type="GO" id="GO:0015149">
    <property type="term" value="F:hexose transmembrane transporter activity"/>
    <property type="evidence" value="ECO:0007669"/>
    <property type="project" value="TreeGrafter"/>
</dbReference>
<dbReference type="SUPFAM" id="SSF103473">
    <property type="entry name" value="MFS general substrate transporter"/>
    <property type="match status" value="1"/>
</dbReference>
<keyword evidence="3 6" id="KW-0812">Transmembrane</keyword>
<evidence type="ECO:0000256" key="4">
    <source>
        <dbReference type="ARBA" id="ARBA00022989"/>
    </source>
</evidence>
<dbReference type="GO" id="GO:0016020">
    <property type="term" value="C:membrane"/>
    <property type="evidence" value="ECO:0007669"/>
    <property type="project" value="UniProtKB-SubCell"/>
</dbReference>
<evidence type="ECO:0000256" key="3">
    <source>
        <dbReference type="ARBA" id="ARBA00022692"/>
    </source>
</evidence>
<reference evidence="7" key="1">
    <citation type="submission" date="2022-04" db="EMBL/GenBank/DDBJ databases">
        <title>A functionally conserved STORR gene fusion in Papaver species that diverged 16.8 million years ago.</title>
        <authorList>
            <person name="Catania T."/>
        </authorList>
    </citation>
    <scope>NUCLEOTIDE SEQUENCE</scope>
    <source>
        <strain evidence="7">S-188037</strain>
    </source>
</reference>
<keyword evidence="8" id="KW-1185">Reference proteome</keyword>
<keyword evidence="5 6" id="KW-0472">Membrane</keyword>
<feature type="transmembrane region" description="Helical" evidence="6">
    <location>
        <begin position="141"/>
        <end position="165"/>
    </location>
</feature>
<evidence type="ECO:0008006" key="9">
    <source>
        <dbReference type="Google" id="ProtNLM"/>
    </source>
</evidence>
<dbReference type="AlphaFoldDB" id="A0AAD4SF81"/>
<evidence type="ECO:0000256" key="1">
    <source>
        <dbReference type="ARBA" id="ARBA00004370"/>
    </source>
</evidence>
<dbReference type="InterPro" id="IPR005828">
    <property type="entry name" value="MFS_sugar_transport-like"/>
</dbReference>
<dbReference type="PANTHER" id="PTHR23503">
    <property type="entry name" value="SOLUTE CARRIER FAMILY 2"/>
    <property type="match status" value="1"/>
</dbReference>